<gene>
    <name evidence="1" type="ORF">TA5114_02790</name>
</gene>
<dbReference type="RefSeq" id="WP_058315897.1">
    <property type="nucleotide sequence ID" value="NZ_CYTO01000024.1"/>
</dbReference>
<dbReference type="Gene3D" id="1.25.40.10">
    <property type="entry name" value="Tetratricopeptide repeat domain"/>
    <property type="match status" value="1"/>
</dbReference>
<dbReference type="Gene3D" id="1.20.58.320">
    <property type="entry name" value="TPR-like"/>
    <property type="match status" value="1"/>
</dbReference>
<evidence type="ECO:0000313" key="1">
    <source>
        <dbReference type="EMBL" id="CUK26971.1"/>
    </source>
</evidence>
<sequence>MAGPEEILKFWLDEVEPKDWYVASDELDQTIRDRFLSTWEEGMAGGLGQWLTYPTGSLAYVILMDQFPRNMFRGDGKSFASDRRALCAAKTAISKKWDTRIDQPARMFFYMPLMHSENQCDQDRCVRLIKDRLENSEANLLHARAHREVIREFGRFPHRNDDLGRKSTQLELAYLAKGGYGTTVQAMQAA</sequence>
<reference evidence="2" key="1">
    <citation type="submission" date="2015-09" db="EMBL/GenBank/DDBJ databases">
        <authorList>
            <person name="Rodrigo-Torres Lidia"/>
            <person name="Arahal R.David."/>
        </authorList>
    </citation>
    <scope>NUCLEOTIDE SEQUENCE [LARGE SCALE GENOMIC DNA]</scope>
    <source>
        <strain evidence="2">CECT 5114</strain>
    </source>
</reference>
<dbReference type="AlphaFoldDB" id="A0A0P1IU09"/>
<dbReference type="InterPro" id="IPR011990">
    <property type="entry name" value="TPR-like_helical_dom_sf"/>
</dbReference>
<protein>
    <recommendedName>
        <fullName evidence="3">DUF924 domain-containing protein</fullName>
    </recommendedName>
</protein>
<dbReference type="STRING" id="1715691.TA5113_03213"/>
<proteinExistence type="predicted"/>
<keyword evidence="2" id="KW-1185">Reference proteome</keyword>
<dbReference type="OrthoDB" id="7593450at2"/>
<evidence type="ECO:0000313" key="2">
    <source>
        <dbReference type="Proteomes" id="UP000051184"/>
    </source>
</evidence>
<evidence type="ECO:0008006" key="3">
    <source>
        <dbReference type="Google" id="ProtNLM"/>
    </source>
</evidence>
<name>A0A0P1IU09_9RHOB</name>
<dbReference type="Proteomes" id="UP000051184">
    <property type="component" value="Unassembled WGS sequence"/>
</dbReference>
<dbReference type="Pfam" id="PF06041">
    <property type="entry name" value="DUF924"/>
    <property type="match status" value="1"/>
</dbReference>
<accession>A0A0P1IU09</accession>
<dbReference type="InterPro" id="IPR010323">
    <property type="entry name" value="DUF924"/>
</dbReference>
<dbReference type="EMBL" id="CYUE01000021">
    <property type="protein sequence ID" value="CUK26971.1"/>
    <property type="molecule type" value="Genomic_DNA"/>
</dbReference>
<dbReference type="SUPFAM" id="SSF48452">
    <property type="entry name" value="TPR-like"/>
    <property type="match status" value="1"/>
</dbReference>
<organism evidence="1 2">
    <name type="scientific">Cognatishimia activa</name>
    <dbReference type="NCBI Taxonomy" id="1715691"/>
    <lineage>
        <taxon>Bacteria</taxon>
        <taxon>Pseudomonadati</taxon>
        <taxon>Pseudomonadota</taxon>
        <taxon>Alphaproteobacteria</taxon>
        <taxon>Rhodobacterales</taxon>
        <taxon>Paracoccaceae</taxon>
        <taxon>Cognatishimia</taxon>
    </lineage>
</organism>